<dbReference type="EMBL" id="KZ999523">
    <property type="protein sequence ID" value="RKO84992.1"/>
    <property type="molecule type" value="Genomic_DNA"/>
</dbReference>
<sequence length="245" mass="27222">MLRGAGRDLLGDDVFVAERQQPADFVEVGAVFNLDDDGAEGREAGVDEEPEGVPEVADDGDRNGLAPLINRVLIVLAHPPRQNHPRLRRHPRHYGGRLLLVLLLDKSAETHPVVRFLPRVVPGVYSAHDPSRVSRSEPSRHRHGPGRAQTNHSRKNIRKRMRSKSTLVSLPFHFSFSAPPRQRAAPAIDMSEAQSAGVSLRRDPRLVQVLDVHWAKNIMLSSQLTSKECVIPDPHLLPPSSRKEA</sequence>
<organism evidence="2 3">
    <name type="scientific">Blyttiomyces helicus</name>
    <dbReference type="NCBI Taxonomy" id="388810"/>
    <lineage>
        <taxon>Eukaryota</taxon>
        <taxon>Fungi</taxon>
        <taxon>Fungi incertae sedis</taxon>
        <taxon>Chytridiomycota</taxon>
        <taxon>Chytridiomycota incertae sedis</taxon>
        <taxon>Chytridiomycetes</taxon>
        <taxon>Chytridiomycetes incertae sedis</taxon>
        <taxon>Blyttiomyces</taxon>
    </lineage>
</organism>
<protein>
    <submittedName>
        <fullName evidence="2">Uncharacterized protein</fullName>
    </submittedName>
</protein>
<evidence type="ECO:0000256" key="1">
    <source>
        <dbReference type="SAM" id="MobiDB-lite"/>
    </source>
</evidence>
<keyword evidence="3" id="KW-1185">Reference proteome</keyword>
<feature type="compositionally biased region" description="Basic and acidic residues" evidence="1">
    <location>
        <begin position="129"/>
        <end position="139"/>
    </location>
</feature>
<name>A0A4P9W039_9FUNG</name>
<evidence type="ECO:0000313" key="2">
    <source>
        <dbReference type="EMBL" id="RKO84992.1"/>
    </source>
</evidence>
<feature type="region of interest" description="Disordered" evidence="1">
    <location>
        <begin position="37"/>
        <end position="61"/>
    </location>
</feature>
<reference evidence="3" key="1">
    <citation type="journal article" date="2018" name="Nat. Microbiol.">
        <title>Leveraging single-cell genomics to expand the fungal tree of life.</title>
        <authorList>
            <person name="Ahrendt S.R."/>
            <person name="Quandt C.A."/>
            <person name="Ciobanu D."/>
            <person name="Clum A."/>
            <person name="Salamov A."/>
            <person name="Andreopoulos B."/>
            <person name="Cheng J.F."/>
            <person name="Woyke T."/>
            <person name="Pelin A."/>
            <person name="Henrissat B."/>
            <person name="Reynolds N.K."/>
            <person name="Benny G.L."/>
            <person name="Smith M.E."/>
            <person name="James T.Y."/>
            <person name="Grigoriev I.V."/>
        </authorList>
    </citation>
    <scope>NUCLEOTIDE SEQUENCE [LARGE SCALE GENOMIC DNA]</scope>
</reference>
<dbReference type="Proteomes" id="UP000269721">
    <property type="component" value="Unassembled WGS sequence"/>
</dbReference>
<accession>A0A4P9W039</accession>
<evidence type="ECO:0000313" key="3">
    <source>
        <dbReference type="Proteomes" id="UP000269721"/>
    </source>
</evidence>
<feature type="region of interest" description="Disordered" evidence="1">
    <location>
        <begin position="127"/>
        <end position="157"/>
    </location>
</feature>
<proteinExistence type="predicted"/>
<gene>
    <name evidence="2" type="ORF">BDK51DRAFT_48455</name>
</gene>
<feature type="compositionally biased region" description="Acidic residues" evidence="1">
    <location>
        <begin position="46"/>
        <end position="58"/>
    </location>
</feature>
<dbReference type="AlphaFoldDB" id="A0A4P9W039"/>